<organism evidence="2 3">
    <name type="scientific">Sphaerobolus stellatus (strain SS14)</name>
    <dbReference type="NCBI Taxonomy" id="990650"/>
    <lineage>
        <taxon>Eukaryota</taxon>
        <taxon>Fungi</taxon>
        <taxon>Dikarya</taxon>
        <taxon>Basidiomycota</taxon>
        <taxon>Agaricomycotina</taxon>
        <taxon>Agaricomycetes</taxon>
        <taxon>Phallomycetidae</taxon>
        <taxon>Geastrales</taxon>
        <taxon>Sphaerobolaceae</taxon>
        <taxon>Sphaerobolus</taxon>
    </lineage>
</organism>
<reference evidence="2 3" key="1">
    <citation type="submission" date="2014-06" db="EMBL/GenBank/DDBJ databases">
        <title>Evolutionary Origins and Diversification of the Mycorrhizal Mutualists.</title>
        <authorList>
            <consortium name="DOE Joint Genome Institute"/>
            <consortium name="Mycorrhizal Genomics Consortium"/>
            <person name="Kohler A."/>
            <person name="Kuo A."/>
            <person name="Nagy L.G."/>
            <person name="Floudas D."/>
            <person name="Copeland A."/>
            <person name="Barry K.W."/>
            <person name="Cichocki N."/>
            <person name="Veneault-Fourrey C."/>
            <person name="LaButti K."/>
            <person name="Lindquist E.A."/>
            <person name="Lipzen A."/>
            <person name="Lundell T."/>
            <person name="Morin E."/>
            <person name="Murat C."/>
            <person name="Riley R."/>
            <person name="Ohm R."/>
            <person name="Sun H."/>
            <person name="Tunlid A."/>
            <person name="Henrissat B."/>
            <person name="Grigoriev I.V."/>
            <person name="Hibbett D.S."/>
            <person name="Martin F."/>
        </authorList>
    </citation>
    <scope>NUCLEOTIDE SEQUENCE [LARGE SCALE GENOMIC DNA]</scope>
    <source>
        <strain evidence="2 3">SS14</strain>
    </source>
</reference>
<sequence length="154" mass="17524">MSVIDHLDPKWSRAFLQRTRFVDSEFLGDVLAVITMISTSLRTGTPLPQITPTPLLDRFWKEYHGINILRQEVADEYGLPRTVTFETLQNEQYMYFSVGVSRANSIVSHLDRLMVAAKELVGEQFHVDGVRLPPIVAKGLEDKLRAETSDLNHV</sequence>
<dbReference type="AlphaFoldDB" id="A0A0C9V6C5"/>
<gene>
    <name evidence="2" type="ORF">M422DRAFT_265054</name>
</gene>
<dbReference type="HOGENOM" id="CLU_1705360_0_0_1"/>
<name>A0A0C9V6C5_SPHS4</name>
<dbReference type="OrthoDB" id="2650256at2759"/>
<protein>
    <recommendedName>
        <fullName evidence="1">DUF2421 domain-containing protein</fullName>
    </recommendedName>
</protein>
<keyword evidence="3" id="KW-1185">Reference proteome</keyword>
<dbReference type="EMBL" id="KN837218">
    <property type="protein sequence ID" value="KIJ33025.1"/>
    <property type="molecule type" value="Genomic_DNA"/>
</dbReference>
<evidence type="ECO:0000313" key="3">
    <source>
        <dbReference type="Proteomes" id="UP000054279"/>
    </source>
</evidence>
<dbReference type="PANTHER" id="PTHR37994:SF1">
    <property type="entry name" value="ER TRANSPORTER 6TM N-TERMINAL DOMAIN-CONTAINING PROTEIN"/>
    <property type="match status" value="1"/>
</dbReference>
<dbReference type="Proteomes" id="UP000054279">
    <property type="component" value="Unassembled WGS sequence"/>
</dbReference>
<proteinExistence type="predicted"/>
<evidence type="ECO:0000259" key="1">
    <source>
        <dbReference type="Pfam" id="PF10334"/>
    </source>
</evidence>
<dbReference type="InterPro" id="IPR018820">
    <property type="entry name" value="BRE4-related_DUF2421"/>
</dbReference>
<feature type="domain" description="DUF2421" evidence="1">
    <location>
        <begin position="2"/>
        <end position="125"/>
    </location>
</feature>
<dbReference type="Pfam" id="PF10334">
    <property type="entry name" value="BRE4"/>
    <property type="match status" value="1"/>
</dbReference>
<accession>A0A0C9V6C5</accession>
<dbReference type="PANTHER" id="PTHR37994">
    <property type="entry name" value="ARAE_2_N DOMAIN-CONTAINING PROTEIN-RELATED"/>
    <property type="match status" value="1"/>
</dbReference>
<evidence type="ECO:0000313" key="2">
    <source>
        <dbReference type="EMBL" id="KIJ33025.1"/>
    </source>
</evidence>